<evidence type="ECO:0000313" key="3">
    <source>
        <dbReference type="EMBL" id="KAH9528269.1"/>
    </source>
</evidence>
<reference evidence="3" key="4">
    <citation type="journal article" date="2022" name="Res Sq">
        <title>Comparative Genomics Reveals Insights into the Divergent Evolution of Astigmatic Mites and Household Pest Adaptations.</title>
        <authorList>
            <person name="Xiong Q."/>
            <person name="Wan A.T.-Y."/>
            <person name="Liu X.-Y."/>
            <person name="Fung C.S.-H."/>
            <person name="Xiao X."/>
            <person name="Malainual N."/>
            <person name="Hou J."/>
            <person name="Wang L."/>
            <person name="Wang M."/>
            <person name="Yang K."/>
            <person name="Cui Y."/>
            <person name="Leung E."/>
            <person name="Nong W."/>
            <person name="Shin S.-K."/>
            <person name="Au S."/>
            <person name="Jeong K.Y."/>
            <person name="Chew F.T."/>
            <person name="Hui J."/>
            <person name="Leung T.F."/>
            <person name="Tungtrongchitr A."/>
            <person name="Zhong N."/>
            <person name="Liu Z."/>
            <person name="Tsui S."/>
        </authorList>
    </citation>
    <scope>NUCLEOTIDE SEQUENCE</scope>
    <source>
        <strain evidence="3">Derf</strain>
        <tissue evidence="3">Whole organism</tissue>
    </source>
</reference>
<dbReference type="Proteomes" id="UP000790347">
    <property type="component" value="Unassembled WGS sequence"/>
</dbReference>
<reference evidence="2" key="3">
    <citation type="journal article" date="2021" name="World Allergy Organ. J.">
        <title>Chromosome-level assembly of Dermatophagoides farinae genome and transcriptome reveals two novel allergens Der f 37 and Der f 39.</title>
        <authorList>
            <person name="Chen J."/>
            <person name="Cai Z."/>
            <person name="Fan D."/>
            <person name="Hu J."/>
            <person name="Hou Y."/>
            <person name="He Y."/>
            <person name="Zhang Z."/>
            <person name="Zhao Z."/>
            <person name="Gao P."/>
            <person name="Hu W."/>
            <person name="Sun J."/>
            <person name="Li J."/>
            <person name="Ji K."/>
        </authorList>
    </citation>
    <scope>NUCLEOTIDE SEQUENCE</scope>
    <source>
        <strain evidence="2">JKM2019</strain>
    </source>
</reference>
<gene>
    <name evidence="3" type="ORF">DERF_002226</name>
    <name evidence="2" type="ORF">HUG17_10190</name>
</gene>
<dbReference type="AlphaFoldDB" id="A0A922IFB5"/>
<feature type="compositionally biased region" description="Basic residues" evidence="1">
    <location>
        <begin position="68"/>
        <end position="77"/>
    </location>
</feature>
<reference evidence="3" key="1">
    <citation type="submission" date="2013-05" db="EMBL/GenBank/DDBJ databases">
        <authorList>
            <person name="Yim A.K.Y."/>
            <person name="Chan T.F."/>
            <person name="Ji K.M."/>
            <person name="Liu X.Y."/>
            <person name="Zhou J.W."/>
            <person name="Li R.Q."/>
            <person name="Yang K.Y."/>
            <person name="Li J."/>
            <person name="Li M."/>
            <person name="Law P.T.W."/>
            <person name="Wu Y.L."/>
            <person name="Cai Z.L."/>
            <person name="Qin H."/>
            <person name="Bao Y."/>
            <person name="Leung R.K.K."/>
            <person name="Ng P.K.S."/>
            <person name="Zou J."/>
            <person name="Zhong X.J."/>
            <person name="Ran P.X."/>
            <person name="Zhong N.S."/>
            <person name="Liu Z.G."/>
            <person name="Tsui S.K.W."/>
        </authorList>
    </citation>
    <scope>NUCLEOTIDE SEQUENCE</scope>
    <source>
        <strain evidence="3">Derf</strain>
        <tissue evidence="3">Whole organism</tissue>
    </source>
</reference>
<sequence length="138" mass="16035">MPSDELSRWQRFKIWSSKYFGCTSSTYAFNNDQTPKRTWSGRRQPSRSEFKSMNGQKNLNRSQQQPQAKKKQQRHNSNKPNVVDDKMNETKSKIKTVESNENKMANNQTKSLGQMDLNGGEDMPYIDASLINLDRIVK</sequence>
<proteinExistence type="predicted"/>
<protein>
    <submittedName>
        <fullName evidence="3">Uncharacterized protein</fullName>
    </submittedName>
</protein>
<organism evidence="3 4">
    <name type="scientific">Dermatophagoides farinae</name>
    <name type="common">American house dust mite</name>
    <dbReference type="NCBI Taxonomy" id="6954"/>
    <lineage>
        <taxon>Eukaryota</taxon>
        <taxon>Metazoa</taxon>
        <taxon>Ecdysozoa</taxon>
        <taxon>Arthropoda</taxon>
        <taxon>Chelicerata</taxon>
        <taxon>Arachnida</taxon>
        <taxon>Acari</taxon>
        <taxon>Acariformes</taxon>
        <taxon>Sarcoptiformes</taxon>
        <taxon>Astigmata</taxon>
        <taxon>Psoroptidia</taxon>
        <taxon>Analgoidea</taxon>
        <taxon>Pyroglyphidae</taxon>
        <taxon>Dermatophagoidinae</taxon>
        <taxon>Dermatophagoides</taxon>
    </lineage>
</organism>
<feature type="compositionally biased region" description="Polar residues" evidence="1">
    <location>
        <begin position="102"/>
        <end position="112"/>
    </location>
</feature>
<comment type="caution">
    <text evidence="3">The sequence shown here is derived from an EMBL/GenBank/DDBJ whole genome shotgun (WGS) entry which is preliminary data.</text>
</comment>
<keyword evidence="4" id="KW-1185">Reference proteome</keyword>
<accession>A0A922IFB5</accession>
<dbReference type="Proteomes" id="UP000828236">
    <property type="component" value="Unassembled WGS sequence"/>
</dbReference>
<feature type="compositionally biased region" description="Basic and acidic residues" evidence="1">
    <location>
        <begin position="82"/>
        <end position="101"/>
    </location>
</feature>
<dbReference type="EMBL" id="ASGP02000001">
    <property type="protein sequence ID" value="KAH9528269.1"/>
    <property type="molecule type" value="Genomic_DNA"/>
</dbReference>
<feature type="region of interest" description="Disordered" evidence="1">
    <location>
        <begin position="26"/>
        <end position="113"/>
    </location>
</feature>
<evidence type="ECO:0000313" key="4">
    <source>
        <dbReference type="Proteomes" id="UP000790347"/>
    </source>
</evidence>
<feature type="compositionally biased region" description="Polar residues" evidence="1">
    <location>
        <begin position="26"/>
        <end position="43"/>
    </location>
</feature>
<name>A0A922IFB5_DERFA</name>
<evidence type="ECO:0000313" key="2">
    <source>
        <dbReference type="EMBL" id="KAH7636220.1"/>
    </source>
</evidence>
<dbReference type="EMBL" id="SDOV01000010">
    <property type="protein sequence ID" value="KAH7636220.1"/>
    <property type="molecule type" value="Genomic_DNA"/>
</dbReference>
<evidence type="ECO:0000256" key="1">
    <source>
        <dbReference type="SAM" id="MobiDB-lite"/>
    </source>
</evidence>
<reference evidence="2" key="2">
    <citation type="submission" date="2020-06" db="EMBL/GenBank/DDBJ databases">
        <authorList>
            <person name="Ji K."/>
            <person name="Li J."/>
        </authorList>
    </citation>
    <scope>NUCLEOTIDE SEQUENCE</scope>
    <source>
        <strain evidence="2">JKM2019</strain>
        <tissue evidence="2">Whole body</tissue>
    </source>
</reference>
<dbReference type="OrthoDB" id="10574044at2759"/>
<feature type="compositionally biased region" description="Polar residues" evidence="1">
    <location>
        <begin position="51"/>
        <end position="62"/>
    </location>
</feature>